<proteinExistence type="predicted"/>
<evidence type="ECO:0000313" key="2">
    <source>
        <dbReference type="Proteomes" id="UP000051845"/>
    </source>
</evidence>
<protein>
    <submittedName>
        <fullName evidence="1">Uncharacterized protein</fullName>
    </submittedName>
</protein>
<dbReference type="STRING" id="33960.TY91_07710"/>
<sequence>MLIDQNKELNNVTAAQIIEVTYPVIKARTETGSLVEVNVSPTERQDPLFWEEVRSILKAKLWVPMGKKYHQLIDNGWLLDNTALSY</sequence>
<dbReference type="RefSeq" id="WP_054758548.1">
    <property type="nucleotide sequence ID" value="NZ_AYYR01000013.1"/>
</dbReference>
<comment type="caution">
    <text evidence="1">The sequence shown here is derived from an EMBL/GenBank/DDBJ whole genome shotgun (WGS) entry which is preliminary data.</text>
</comment>
<reference evidence="1 2" key="1">
    <citation type="journal article" date="2015" name="Genome Announc.">
        <title>Expanding the biotechnology potential of lactobacilli through comparative genomics of 213 strains and associated genera.</title>
        <authorList>
            <person name="Sun Z."/>
            <person name="Harris H.M."/>
            <person name="McCann A."/>
            <person name="Guo C."/>
            <person name="Argimon S."/>
            <person name="Zhang W."/>
            <person name="Yang X."/>
            <person name="Jeffery I.B."/>
            <person name="Cooney J.C."/>
            <person name="Kagawa T.F."/>
            <person name="Liu W."/>
            <person name="Song Y."/>
            <person name="Salvetti E."/>
            <person name="Wrobel A."/>
            <person name="Rasinkangas P."/>
            <person name="Parkhill J."/>
            <person name="Rea M.C."/>
            <person name="O'Sullivan O."/>
            <person name="Ritari J."/>
            <person name="Douillard F.P."/>
            <person name="Paul Ross R."/>
            <person name="Yang R."/>
            <person name="Briner A.E."/>
            <person name="Felis G.E."/>
            <person name="de Vos W.M."/>
            <person name="Barrangou R."/>
            <person name="Klaenhammer T.R."/>
            <person name="Caufield P.W."/>
            <person name="Cui Y."/>
            <person name="Zhang H."/>
            <person name="O'Toole P.W."/>
        </authorList>
    </citation>
    <scope>NUCLEOTIDE SEQUENCE [LARGE SCALE GENOMIC DNA]</scope>
    <source>
        <strain evidence="1 2">DSM 20515</strain>
    </source>
</reference>
<accession>A0A0R2BEY5</accession>
<evidence type="ECO:0000313" key="1">
    <source>
        <dbReference type="EMBL" id="KRM77269.1"/>
    </source>
</evidence>
<dbReference type="AlphaFoldDB" id="A0A0R2BEY5"/>
<dbReference type="PATRIC" id="fig|1423733.4.peg.536"/>
<organism evidence="1 2">
    <name type="scientific">Secundilactobacillus collinoides DSM 20515 = JCM 1123</name>
    <dbReference type="NCBI Taxonomy" id="1423733"/>
    <lineage>
        <taxon>Bacteria</taxon>
        <taxon>Bacillati</taxon>
        <taxon>Bacillota</taxon>
        <taxon>Bacilli</taxon>
        <taxon>Lactobacillales</taxon>
        <taxon>Lactobacillaceae</taxon>
        <taxon>Secundilactobacillus</taxon>
    </lineage>
</organism>
<gene>
    <name evidence="1" type="ORF">FC82_GL000514</name>
</gene>
<dbReference type="EMBL" id="AYYR01000013">
    <property type="protein sequence ID" value="KRM77269.1"/>
    <property type="molecule type" value="Genomic_DNA"/>
</dbReference>
<dbReference type="Proteomes" id="UP000051845">
    <property type="component" value="Unassembled WGS sequence"/>
</dbReference>
<name>A0A0R2BEY5_SECCO</name>